<dbReference type="GO" id="GO:0003677">
    <property type="term" value="F:DNA binding"/>
    <property type="evidence" value="ECO:0007669"/>
    <property type="project" value="InterPro"/>
</dbReference>
<dbReference type="SMART" id="SM00421">
    <property type="entry name" value="HTH_LUXR"/>
    <property type="match status" value="1"/>
</dbReference>
<comment type="caution">
    <text evidence="2">The sequence shown here is derived from an EMBL/GenBank/DDBJ whole genome shotgun (WGS) entry which is preliminary data.</text>
</comment>
<dbReference type="InterPro" id="IPR016032">
    <property type="entry name" value="Sig_transdc_resp-reg_C-effctor"/>
</dbReference>
<dbReference type="EMBL" id="JPGG01000016">
    <property type="protein sequence ID" value="KGC14551.1"/>
    <property type="molecule type" value="Genomic_DNA"/>
</dbReference>
<dbReference type="Gene3D" id="1.10.10.10">
    <property type="entry name" value="Winged helix-like DNA-binding domain superfamily/Winged helix DNA-binding domain"/>
    <property type="match status" value="1"/>
</dbReference>
<evidence type="ECO:0000313" key="3">
    <source>
        <dbReference type="Proteomes" id="UP000029590"/>
    </source>
</evidence>
<dbReference type="InterPro" id="IPR000792">
    <property type="entry name" value="Tscrpt_reg_LuxR_C"/>
</dbReference>
<accession>A0AAW3F3L6</accession>
<reference evidence="2 3" key="1">
    <citation type="submission" date="2014-04" db="EMBL/GenBank/DDBJ databases">
        <authorList>
            <person name="Bishop-Lilly K.A."/>
            <person name="Broomall S.M."/>
            <person name="Chain P.S."/>
            <person name="Chertkov O."/>
            <person name="Coyne S.R."/>
            <person name="Daligault H.E."/>
            <person name="Davenport K.W."/>
            <person name="Erkkila T."/>
            <person name="Frey K.G."/>
            <person name="Gibbons H.S."/>
            <person name="Gu W."/>
            <person name="Jaissle J."/>
            <person name="Johnson S.L."/>
            <person name="Koroleva G.I."/>
            <person name="Ladner J.T."/>
            <person name="Lo C.-C."/>
            <person name="Minogue T.D."/>
            <person name="Munk C."/>
            <person name="Palacios G.F."/>
            <person name="Redden C.L."/>
            <person name="Rosenzweig C.N."/>
            <person name="Scholz M.B."/>
            <person name="Teshima H."/>
            <person name="Xu Y."/>
        </authorList>
    </citation>
    <scope>NUCLEOTIDE SEQUENCE [LARGE SCALE GENOMIC DNA]</scope>
    <source>
        <strain evidence="3">gladioli</strain>
    </source>
</reference>
<evidence type="ECO:0000313" key="2">
    <source>
        <dbReference type="EMBL" id="KGC14551.1"/>
    </source>
</evidence>
<dbReference type="Proteomes" id="UP000029590">
    <property type="component" value="Unassembled WGS sequence"/>
</dbReference>
<name>A0AAW3F3L6_BURGA</name>
<feature type="domain" description="HTH luxR-type" evidence="1">
    <location>
        <begin position="194"/>
        <end position="251"/>
    </location>
</feature>
<evidence type="ECO:0000259" key="1">
    <source>
        <dbReference type="SMART" id="SM00421"/>
    </source>
</evidence>
<dbReference type="RefSeq" id="WP_036055536.1">
    <property type="nucleotide sequence ID" value="NZ_CADEVY010000001.1"/>
</dbReference>
<gene>
    <name evidence="2" type="ORF">DM48_1622</name>
</gene>
<proteinExistence type="predicted"/>
<dbReference type="GO" id="GO:0006355">
    <property type="term" value="P:regulation of DNA-templated transcription"/>
    <property type="evidence" value="ECO:0007669"/>
    <property type="project" value="InterPro"/>
</dbReference>
<dbReference type="SUPFAM" id="SSF46894">
    <property type="entry name" value="C-terminal effector domain of the bipartite response regulators"/>
    <property type="match status" value="1"/>
</dbReference>
<dbReference type="InterPro" id="IPR036388">
    <property type="entry name" value="WH-like_DNA-bd_sf"/>
</dbReference>
<organism evidence="2 3">
    <name type="scientific">Burkholderia gladioli</name>
    <name type="common">Pseudomonas marginata</name>
    <name type="synonym">Phytomonas marginata</name>
    <dbReference type="NCBI Taxonomy" id="28095"/>
    <lineage>
        <taxon>Bacteria</taxon>
        <taxon>Pseudomonadati</taxon>
        <taxon>Pseudomonadota</taxon>
        <taxon>Betaproteobacteria</taxon>
        <taxon>Burkholderiales</taxon>
        <taxon>Burkholderiaceae</taxon>
        <taxon>Burkholderia</taxon>
    </lineage>
</organism>
<protein>
    <submittedName>
        <fullName evidence="2">Bacterial regulatory s, luxR family protein</fullName>
    </submittedName>
</protein>
<sequence>MDNFFAKIGQVITDSGTDNFLAGIHRLINDYVPVDVTEASNWTLDEKRRTVTAVQRLGSWGGAARRDEADAAIVGRIVDAKDSQLIHLKPRAITGEAQQAGDTVCRCILLHRQENCRYVISLYRASRHSQDFSLQELSALKQISDAILPALGHHARKKTQKPWAEMPPSIAPAPAESQAARLQRSFDERLRRIGVRLSSREYQVCLAHLRGHTLPAIARQLSVRESTAATYFRRAGIKLNLSGRHGFAKWMLGTA</sequence>
<dbReference type="KEGG" id="bgo:BM43_6142"/>
<dbReference type="AlphaFoldDB" id="A0AAW3F3L6"/>